<evidence type="ECO:0000313" key="4">
    <source>
        <dbReference type="EMBL" id="KAK4550720.1"/>
    </source>
</evidence>
<evidence type="ECO:0000256" key="2">
    <source>
        <dbReference type="ARBA" id="ARBA00040895"/>
    </source>
</evidence>
<name>A0AAV9JYC7_9PEZI</name>
<dbReference type="InterPro" id="IPR009737">
    <property type="entry name" value="Aim32/Apd1-like"/>
</dbReference>
<dbReference type="InterPro" id="IPR036249">
    <property type="entry name" value="Thioredoxin-like_sf"/>
</dbReference>
<organism evidence="4 5">
    <name type="scientific">Oleoguttula mirabilis</name>
    <dbReference type="NCBI Taxonomy" id="1507867"/>
    <lineage>
        <taxon>Eukaryota</taxon>
        <taxon>Fungi</taxon>
        <taxon>Dikarya</taxon>
        <taxon>Ascomycota</taxon>
        <taxon>Pezizomycotina</taxon>
        <taxon>Dothideomycetes</taxon>
        <taxon>Dothideomycetidae</taxon>
        <taxon>Mycosphaerellales</taxon>
        <taxon>Teratosphaeriaceae</taxon>
        <taxon>Oleoguttula</taxon>
    </lineage>
</organism>
<dbReference type="EMBL" id="JAVFHQ010000001">
    <property type="protein sequence ID" value="KAK4550720.1"/>
    <property type="molecule type" value="Genomic_DNA"/>
</dbReference>
<feature type="compositionally biased region" description="Polar residues" evidence="3">
    <location>
        <begin position="124"/>
        <end position="151"/>
    </location>
</feature>
<dbReference type="PANTHER" id="PTHR31902:SF7">
    <property type="entry name" value="ALTERED INHERITANCE OF MITOCHONDRIA PROTEIN 32"/>
    <property type="match status" value="1"/>
</dbReference>
<proteinExistence type="inferred from homology"/>
<evidence type="ECO:0000256" key="1">
    <source>
        <dbReference type="ARBA" id="ARBA00038208"/>
    </source>
</evidence>
<dbReference type="AlphaFoldDB" id="A0AAV9JYC7"/>
<feature type="region of interest" description="Disordered" evidence="3">
    <location>
        <begin position="122"/>
        <end position="177"/>
    </location>
</feature>
<dbReference type="PANTHER" id="PTHR31902">
    <property type="entry name" value="ACTIN PATCHES DISTAL PROTEIN 1"/>
    <property type="match status" value="1"/>
</dbReference>
<dbReference type="SUPFAM" id="SSF52833">
    <property type="entry name" value="Thioredoxin-like"/>
    <property type="match status" value="1"/>
</dbReference>
<dbReference type="Proteomes" id="UP001324427">
    <property type="component" value="Unassembled WGS sequence"/>
</dbReference>
<sequence length="379" mass="41908">MSALRHSSRRMARFLSPRTVPVYFARHASRIDIPFTPPPVPVLEHCPSPTCQCRPMPEGLDIEREQDISSSMASYAEQVLICSGKEDWTSRIEDEEGTDGALVRQLKGLLGQRGKFSDPYHNVMLTNSSFPPTESPTHQTARSSQKATDSRSIPVAKPGKDPAIARDQDTPDTPPASAFLLPSFQYVPSIPTESSAVEAFIKAFILPSQLHQSHDTLSREQQNILKRQPEHQRRFIGARKVDEILVLICGHGGRDERCGKLGPILRDEFEDKLQRQNVALLHDAPVAEAEVVNTEVEGYVPTARVGLVSHIGGHKWAGNVIVYIPPSFSTNPLAGKGIWYGRVGPEHVEGIVGKTILDGKVIKELFRGGISQDREILRL</sequence>
<dbReference type="Gene3D" id="3.40.30.10">
    <property type="entry name" value="Glutaredoxin"/>
    <property type="match status" value="1"/>
</dbReference>
<keyword evidence="5" id="KW-1185">Reference proteome</keyword>
<evidence type="ECO:0000313" key="5">
    <source>
        <dbReference type="Proteomes" id="UP001324427"/>
    </source>
</evidence>
<feature type="compositionally biased region" description="Basic and acidic residues" evidence="3">
    <location>
        <begin position="158"/>
        <end position="169"/>
    </location>
</feature>
<reference evidence="4 5" key="1">
    <citation type="submission" date="2021-11" db="EMBL/GenBank/DDBJ databases">
        <title>Black yeast isolated from Biological Soil Crust.</title>
        <authorList>
            <person name="Kurbessoian T."/>
        </authorList>
    </citation>
    <scope>NUCLEOTIDE SEQUENCE [LARGE SCALE GENOMIC DNA]</scope>
    <source>
        <strain evidence="4 5">CCFEE 5522</strain>
    </source>
</reference>
<comment type="similarity">
    <text evidence="1">Belongs to the AIM32 family.</text>
</comment>
<comment type="caution">
    <text evidence="4">The sequence shown here is derived from an EMBL/GenBank/DDBJ whole genome shotgun (WGS) entry which is preliminary data.</text>
</comment>
<accession>A0AAV9JYC7</accession>
<gene>
    <name evidence="4" type="ORF">LTR36_000299</name>
</gene>
<dbReference type="CDD" id="cd03062">
    <property type="entry name" value="TRX_Fd_Sucrase"/>
    <property type="match status" value="1"/>
</dbReference>
<evidence type="ECO:0000256" key="3">
    <source>
        <dbReference type="SAM" id="MobiDB-lite"/>
    </source>
</evidence>
<protein>
    <recommendedName>
        <fullName evidence="2">Altered inheritance of mitochondria protein 32</fullName>
    </recommendedName>
</protein>
<dbReference type="Pfam" id="PF06999">
    <property type="entry name" value="Suc_Fer-like"/>
    <property type="match status" value="1"/>
</dbReference>